<organism evidence="1 2">
    <name type="scientific">Caldicellulosiruptor hydrothermalis (strain DSM 18901 / VKM B-2411 / 108)</name>
    <dbReference type="NCBI Taxonomy" id="632292"/>
    <lineage>
        <taxon>Bacteria</taxon>
        <taxon>Bacillati</taxon>
        <taxon>Bacillota</taxon>
        <taxon>Bacillota incertae sedis</taxon>
        <taxon>Caldicellulosiruptorales</taxon>
        <taxon>Caldicellulosiruptoraceae</taxon>
        <taxon>Caldicellulosiruptor</taxon>
    </lineage>
</organism>
<dbReference type="AlphaFoldDB" id="E4QBH7"/>
<dbReference type="EMBL" id="CP002219">
    <property type="protein sequence ID" value="ADQ06079.1"/>
    <property type="molecule type" value="Genomic_DNA"/>
</dbReference>
<proteinExistence type="predicted"/>
<gene>
    <name evidence="1" type="ordered locus">Calhy_0331</name>
</gene>
<evidence type="ECO:0000313" key="1">
    <source>
        <dbReference type="EMBL" id="ADQ06079.1"/>
    </source>
</evidence>
<reference key="1">
    <citation type="submission" date="2010-09" db="EMBL/GenBank/DDBJ databases">
        <title>Complete sequence of Caldicellulosiruptor hydrothermalis 108.</title>
        <authorList>
            <consortium name="US DOE Joint Genome Institute"/>
            <person name="Lucas S."/>
            <person name="Copeland A."/>
            <person name="Lapidus A."/>
            <person name="Cheng J.-F."/>
            <person name="Bruce D."/>
            <person name="Goodwin L."/>
            <person name="Pitluck S."/>
            <person name="Davenport K."/>
            <person name="Detter J.C."/>
            <person name="Han C."/>
            <person name="Tapia R."/>
            <person name="Land M."/>
            <person name="Hauser L."/>
            <person name="Chang Y.-J."/>
            <person name="Jeffries C."/>
            <person name="Kyrpides N."/>
            <person name="Ivanova N."/>
            <person name="Mikhailova N."/>
            <person name="Blumer-Schuette S.E."/>
            <person name="Kelly R.M."/>
            <person name="Woyke T."/>
        </authorList>
    </citation>
    <scope>NUCLEOTIDE SEQUENCE</scope>
    <source>
        <strain>108</strain>
    </source>
</reference>
<sequence length="122" mass="14320">MVPSYCRLIVGLPEKIQDDTIIIYHDEKYNEYERVHVFEQYLFPERTRVFVTTLDLNNLTLVQKLRNRVRAYIKNKSQLDIIIVPVTDFSVLYADIVTIAPSVVFGERGKRTLNFYFSASLL</sequence>
<keyword evidence="2" id="KW-1185">Reference proteome</keyword>
<dbReference type="Proteomes" id="UP000006890">
    <property type="component" value="Chromosome"/>
</dbReference>
<protein>
    <submittedName>
        <fullName evidence="1">Uncharacterized protein</fullName>
    </submittedName>
</protein>
<evidence type="ECO:0000313" key="2">
    <source>
        <dbReference type="Proteomes" id="UP000006890"/>
    </source>
</evidence>
<dbReference type="HOGENOM" id="CLU_2022457_0_0_9"/>
<name>E4QBH7_CALH1</name>
<reference evidence="1 2" key="2">
    <citation type="journal article" date="2011" name="J. Bacteriol.">
        <title>Complete genome sequences for the anaerobic, extremely thermophilic plant biomass-degrading bacteria Caldicellulosiruptor hydrothermalis, Caldicellulosiruptor kristjanssonii, Caldicellulosiruptor kronotskyensis, Caldicellulosiruptor owensenis, and Caldicellulosiruptor lactoaceticus.</title>
        <authorList>
            <person name="Blumer-Schuette S.E."/>
            <person name="Ozdemir I."/>
            <person name="Mistry D."/>
            <person name="Lucas S."/>
            <person name="Lapidus A."/>
            <person name="Cheng J.F."/>
            <person name="Goodwin L.A."/>
            <person name="Pitluck S."/>
            <person name="Land M.L."/>
            <person name="Hauser L.J."/>
            <person name="Woyke T."/>
            <person name="Mikhailova N."/>
            <person name="Pati A."/>
            <person name="Kyrpides N.C."/>
            <person name="Ivanova N."/>
            <person name="Detter J.C."/>
            <person name="Walston-Davenport K."/>
            <person name="Han S."/>
            <person name="Adams M.W."/>
            <person name="Kelly R.M."/>
        </authorList>
    </citation>
    <scope>NUCLEOTIDE SEQUENCE [LARGE SCALE GENOMIC DNA]</scope>
    <source>
        <strain evidence="2">DSM 18901 / VKM B-2411 / 108</strain>
    </source>
</reference>
<dbReference type="KEGG" id="chd:Calhy_0331"/>
<accession>E4QBH7</accession>
<dbReference type="RefSeq" id="WP_013402288.1">
    <property type="nucleotide sequence ID" value="NC_014652.1"/>
</dbReference>
<dbReference type="STRING" id="632292.Calhy_0331"/>